<feature type="active site" evidence="8">
    <location>
        <position position="439"/>
    </location>
</feature>
<comment type="caution">
    <text evidence="8">Lacks conserved residue(s) required for the propagation of feature annotation.</text>
</comment>
<dbReference type="InterPro" id="IPR001590">
    <property type="entry name" value="Peptidase_M12B"/>
</dbReference>
<protein>
    <submittedName>
        <fullName evidence="10">Venom metalloproteinase 3 like protein</fullName>
    </submittedName>
</protein>
<evidence type="ECO:0000313" key="11">
    <source>
        <dbReference type="Proteomes" id="UP000807504"/>
    </source>
</evidence>
<dbReference type="Proteomes" id="UP000807504">
    <property type="component" value="Unassembled WGS sequence"/>
</dbReference>
<evidence type="ECO:0000259" key="9">
    <source>
        <dbReference type="PROSITE" id="PS50215"/>
    </source>
</evidence>
<keyword evidence="4 8" id="KW-0862">Zinc</keyword>
<feature type="domain" description="Peptidase M12B" evidence="9">
    <location>
        <begin position="276"/>
        <end position="509"/>
    </location>
</feature>
<dbReference type="InterPro" id="IPR041645">
    <property type="entry name" value="ADAMTS_CR_2"/>
</dbReference>
<dbReference type="Gene3D" id="3.40.390.10">
    <property type="entry name" value="Collagenase (Catalytic Domain)"/>
    <property type="match status" value="1"/>
</dbReference>
<evidence type="ECO:0000313" key="10">
    <source>
        <dbReference type="EMBL" id="KAF8771816.1"/>
    </source>
</evidence>
<keyword evidence="2 8" id="KW-0479">Metal-binding</keyword>
<dbReference type="PROSITE" id="PS50215">
    <property type="entry name" value="ADAM_MEPRO"/>
    <property type="match status" value="1"/>
</dbReference>
<dbReference type="PANTHER" id="PTHR11905">
    <property type="entry name" value="ADAM A DISINTEGRIN AND METALLOPROTEASE DOMAIN"/>
    <property type="match status" value="1"/>
</dbReference>
<keyword evidence="3" id="KW-0378">Hydrolase</keyword>
<keyword evidence="7" id="KW-0325">Glycoprotein</keyword>
<name>A0A8T0EFM3_ARGBR</name>
<dbReference type="Gene3D" id="3.40.1620.60">
    <property type="match status" value="1"/>
</dbReference>
<dbReference type="PANTHER" id="PTHR11905:SF249">
    <property type="entry name" value="SOL NARAE, ISOFORM C"/>
    <property type="match status" value="1"/>
</dbReference>
<keyword evidence="1" id="KW-0645">Protease</keyword>
<organism evidence="10 11">
    <name type="scientific">Argiope bruennichi</name>
    <name type="common">Wasp spider</name>
    <name type="synonym">Aranea bruennichi</name>
    <dbReference type="NCBI Taxonomy" id="94029"/>
    <lineage>
        <taxon>Eukaryota</taxon>
        <taxon>Metazoa</taxon>
        <taxon>Ecdysozoa</taxon>
        <taxon>Arthropoda</taxon>
        <taxon>Chelicerata</taxon>
        <taxon>Arachnida</taxon>
        <taxon>Araneae</taxon>
        <taxon>Araneomorphae</taxon>
        <taxon>Entelegynae</taxon>
        <taxon>Araneoidea</taxon>
        <taxon>Araneidae</taxon>
        <taxon>Argiope</taxon>
    </lineage>
</organism>
<dbReference type="InterPro" id="IPR024079">
    <property type="entry name" value="MetalloPept_cat_dom_sf"/>
</dbReference>
<evidence type="ECO:0000256" key="1">
    <source>
        <dbReference type="ARBA" id="ARBA00022670"/>
    </source>
</evidence>
<keyword evidence="11" id="KW-1185">Reference proteome</keyword>
<evidence type="ECO:0000256" key="4">
    <source>
        <dbReference type="ARBA" id="ARBA00022833"/>
    </source>
</evidence>
<dbReference type="GO" id="GO:0046872">
    <property type="term" value="F:metal ion binding"/>
    <property type="evidence" value="ECO:0007669"/>
    <property type="project" value="UniProtKB-KW"/>
</dbReference>
<evidence type="ECO:0000256" key="5">
    <source>
        <dbReference type="ARBA" id="ARBA00023049"/>
    </source>
</evidence>
<dbReference type="Pfam" id="PF17771">
    <property type="entry name" value="ADAMTS_CR_2"/>
    <property type="match status" value="1"/>
</dbReference>
<accession>A0A8T0EFM3</accession>
<dbReference type="AlphaFoldDB" id="A0A8T0EFM3"/>
<evidence type="ECO:0000256" key="2">
    <source>
        <dbReference type="ARBA" id="ARBA00022723"/>
    </source>
</evidence>
<proteinExistence type="predicted"/>
<feature type="binding site" evidence="8">
    <location>
        <position position="448"/>
    </location>
    <ligand>
        <name>Zn(2+)</name>
        <dbReference type="ChEBI" id="CHEBI:29105"/>
        <note>catalytic</note>
    </ligand>
</feature>
<dbReference type="GO" id="GO:0004222">
    <property type="term" value="F:metalloendopeptidase activity"/>
    <property type="evidence" value="ECO:0007669"/>
    <property type="project" value="InterPro"/>
</dbReference>
<evidence type="ECO:0000256" key="7">
    <source>
        <dbReference type="ARBA" id="ARBA00023180"/>
    </source>
</evidence>
<gene>
    <name evidence="10" type="ORF">HNY73_019187</name>
</gene>
<dbReference type="Pfam" id="PF01421">
    <property type="entry name" value="Reprolysin"/>
    <property type="match status" value="1"/>
</dbReference>
<dbReference type="SUPFAM" id="SSF55486">
    <property type="entry name" value="Metalloproteases ('zincins'), catalytic domain"/>
    <property type="match status" value="1"/>
</dbReference>
<evidence type="ECO:0000256" key="6">
    <source>
        <dbReference type="ARBA" id="ARBA00023157"/>
    </source>
</evidence>
<dbReference type="EMBL" id="JABXBU010002228">
    <property type="protein sequence ID" value="KAF8771816.1"/>
    <property type="molecule type" value="Genomic_DNA"/>
</dbReference>
<sequence length="594" mass="66624">MVEVNLKQQARCLFSADLECQTAFIPEASLHQEPVVDMCEKENSCIKNENSGVFKSKWLIYKRLDLVTLKQIFHADSYEQVPEYEIVQIRTLSKRSIDDDEVKDVHLSAFGKPIHLHLKRNRAFNKRLKYSKMYVAEMTDDGIEYSDVNDEKEDIGAAYQDIDKMAAVIITRGQNGQIQMDGTIADELGVKPVPAHILIPQNDDNVKLFYQNFEAMSTNSTTFPEEFAERKDPHFLFRCSRGNSSKKSILLSDFYAKINISNIDGHRSKRNPIRHAFPEVLLMVDYDNFAVHDFSELKTRKYLVSFLNGVDLRFKILSNPKIKLFLSGIIVAKSRDVTSYLVNNCMLLKSFDGRAALNDMAKHMFSTRRRLPSHDMALLLTKLDICSRDEKSGKCNPATGGIAYIGGACHVDQVNRRTEKVAIVEDNGGFSGILNTAHEIAHLLGAKHDGFPPSPFLGGPGSSGCTSEGGYIMSLKKSGTRRFLWSQCSIEQFRYFLSTPRASCLFNYPHENHSASSKWPGQLLSLDEQCKRDGGTKACQSDSRVCLQLHCYSATGHCYAGRPAAEGSPCGQDRVCRNGNCVASILPGSTRFKF</sequence>
<keyword evidence="6" id="KW-1015">Disulfide bond</keyword>
<reference evidence="10" key="1">
    <citation type="journal article" date="2020" name="bioRxiv">
        <title>Chromosome-level reference genome of the European wasp spider Argiope bruennichi: a resource for studies on range expansion and evolutionary adaptation.</title>
        <authorList>
            <person name="Sheffer M.M."/>
            <person name="Hoppe A."/>
            <person name="Krehenwinkel H."/>
            <person name="Uhl G."/>
            <person name="Kuss A.W."/>
            <person name="Jensen L."/>
            <person name="Jensen C."/>
            <person name="Gillespie R.G."/>
            <person name="Hoff K.J."/>
            <person name="Prost S."/>
        </authorList>
    </citation>
    <scope>NUCLEOTIDE SEQUENCE</scope>
</reference>
<evidence type="ECO:0000256" key="3">
    <source>
        <dbReference type="ARBA" id="ARBA00022801"/>
    </source>
</evidence>
<dbReference type="GO" id="GO:0006509">
    <property type="term" value="P:membrane protein ectodomain proteolysis"/>
    <property type="evidence" value="ECO:0007669"/>
    <property type="project" value="TreeGrafter"/>
</dbReference>
<comment type="caution">
    <text evidence="10">The sequence shown here is derived from an EMBL/GenBank/DDBJ whole genome shotgun (WGS) entry which is preliminary data.</text>
</comment>
<feature type="binding site" evidence="8">
    <location>
        <position position="438"/>
    </location>
    <ligand>
        <name>Zn(2+)</name>
        <dbReference type="ChEBI" id="CHEBI:29105"/>
        <note>catalytic</note>
    </ligand>
</feature>
<reference evidence="10" key="2">
    <citation type="submission" date="2020-06" db="EMBL/GenBank/DDBJ databases">
        <authorList>
            <person name="Sheffer M."/>
        </authorList>
    </citation>
    <scope>NUCLEOTIDE SEQUENCE</scope>
</reference>
<feature type="binding site" evidence="8">
    <location>
        <position position="442"/>
    </location>
    <ligand>
        <name>Zn(2+)</name>
        <dbReference type="ChEBI" id="CHEBI:29105"/>
        <note>catalytic</note>
    </ligand>
</feature>
<evidence type="ECO:0000256" key="8">
    <source>
        <dbReference type="PROSITE-ProRule" id="PRU00276"/>
    </source>
</evidence>
<keyword evidence="5" id="KW-0482">Metalloprotease</keyword>